<gene>
    <name evidence="2" type="ORF">OT_ostta04g05560</name>
</gene>
<evidence type="ECO:0000313" key="2">
    <source>
        <dbReference type="EMBL" id="CEF97793.1"/>
    </source>
</evidence>
<dbReference type="AlphaFoldDB" id="A0A090N3A8"/>
<keyword evidence="3" id="KW-1185">Reference proteome</keyword>
<reference evidence="3" key="1">
    <citation type="journal article" date="2006" name="Proc. Natl. Acad. Sci. U.S.A.">
        <title>Genome analysis of the smallest free-living eukaryote Ostreococcus tauri unveils many unique features.</title>
        <authorList>
            <person name="Derelle E."/>
            <person name="Ferraz C."/>
            <person name="Rombauts S."/>
            <person name="Rouze P."/>
            <person name="Worden A.Z."/>
            <person name="Robbens S."/>
            <person name="Partensky F."/>
            <person name="Degroeve S."/>
            <person name="Echeynie S."/>
            <person name="Cooke R."/>
            <person name="Saeys Y."/>
            <person name="Wuyts J."/>
            <person name="Jabbari K."/>
            <person name="Bowler C."/>
            <person name="Panaud O."/>
            <person name="Piegu B."/>
            <person name="Ball S.G."/>
            <person name="Ral J.-P."/>
            <person name="Bouget F.-Y."/>
            <person name="Piganeau G."/>
            <person name="De Baets B."/>
            <person name="Picard A."/>
            <person name="Delseny M."/>
            <person name="Demaille J."/>
            <person name="Van de Peer Y."/>
            <person name="Moreau H."/>
        </authorList>
    </citation>
    <scope>NUCLEOTIDE SEQUENCE [LARGE SCALE GENOMIC DNA]</scope>
    <source>
        <strain evidence="3">OTTH 0595 / CCAP 157/2 / RCC745</strain>
    </source>
</reference>
<keyword evidence="1" id="KW-1133">Transmembrane helix</keyword>
<accession>A0A090N3A8</accession>
<dbReference type="Proteomes" id="UP000009170">
    <property type="component" value="Unassembled WGS sequence"/>
</dbReference>
<dbReference type="KEGG" id="ota:OT_ostta04g05560"/>
<dbReference type="InParanoid" id="A0A090N3A8"/>
<comment type="caution">
    <text evidence="2">The sequence shown here is derived from an EMBL/GenBank/DDBJ whole genome shotgun (WGS) entry which is preliminary data.</text>
</comment>
<name>A0A090N3A8_OSTTA</name>
<dbReference type="EMBL" id="CAID01000004">
    <property type="protein sequence ID" value="CEF97793.1"/>
    <property type="molecule type" value="Genomic_DNA"/>
</dbReference>
<keyword evidence="1" id="KW-0472">Membrane</keyword>
<keyword evidence="1" id="KW-0812">Transmembrane</keyword>
<reference evidence="2 3" key="2">
    <citation type="journal article" date="2014" name="BMC Genomics">
        <title>An improved genome of the model marine alga Ostreococcus tauri unfolds by assessing Illumina de novo assemblies.</title>
        <authorList>
            <person name="Blanc-Mathieu R."/>
            <person name="Verhelst B."/>
            <person name="Derelle E."/>
            <person name="Rombauts S."/>
            <person name="Bouget F.Y."/>
            <person name="Carre I."/>
            <person name="Chateau A."/>
            <person name="Eyre-Walker A."/>
            <person name="Grimsley N."/>
            <person name="Moreau H."/>
            <person name="Piegu B."/>
            <person name="Rivals E."/>
            <person name="Schackwitz W."/>
            <person name="Van de Peer Y."/>
            <person name="Piganeau G."/>
        </authorList>
    </citation>
    <scope>NUCLEOTIDE SEQUENCE [LARGE SCALE GENOMIC DNA]</scope>
    <source>
        <strain evidence="3">OTTH 0595 / CCAP 157/2 / RCC745</strain>
    </source>
</reference>
<organism evidence="2 3">
    <name type="scientific">Ostreococcus tauri</name>
    <name type="common">Marine green alga</name>
    <dbReference type="NCBI Taxonomy" id="70448"/>
    <lineage>
        <taxon>Eukaryota</taxon>
        <taxon>Viridiplantae</taxon>
        <taxon>Chlorophyta</taxon>
        <taxon>Mamiellophyceae</taxon>
        <taxon>Mamiellales</taxon>
        <taxon>Bathycoccaceae</taxon>
        <taxon>Ostreococcus</taxon>
    </lineage>
</organism>
<evidence type="ECO:0000256" key="1">
    <source>
        <dbReference type="SAM" id="Phobius"/>
    </source>
</evidence>
<sequence>MSTYGAVPDDVIERAIVSDARANEGTSSATRRARVGAGIFALLMVLGGALVLGRATFGSGAGTMMPTIAVKTPALGANAVQEALNEALDHLPCVQTCARLKDALSRKIEGHNAAMTCDDFKHFANADSCVSKHCHCEDATVIDETVKYLCDEGGDPNSVGKDAFHTRTEDAVIAACAPSGKPSDA</sequence>
<evidence type="ECO:0000313" key="3">
    <source>
        <dbReference type="Proteomes" id="UP000009170"/>
    </source>
</evidence>
<dbReference type="GeneID" id="9834108"/>
<proteinExistence type="predicted"/>
<protein>
    <submittedName>
        <fullName evidence="2">Unnamed product</fullName>
    </submittedName>
</protein>
<dbReference type="RefSeq" id="XP_003079093.2">
    <property type="nucleotide sequence ID" value="XM_003079045.2"/>
</dbReference>
<feature type="transmembrane region" description="Helical" evidence="1">
    <location>
        <begin position="35"/>
        <end position="57"/>
    </location>
</feature>